<dbReference type="Gene3D" id="2.70.98.90">
    <property type="match status" value="1"/>
</dbReference>
<evidence type="ECO:0000256" key="4">
    <source>
        <dbReference type="ARBA" id="ARBA00022448"/>
    </source>
</evidence>
<dbReference type="InterPro" id="IPR019998">
    <property type="entry name" value="Membr_insert_YidC"/>
</dbReference>
<organism evidence="17 18">
    <name type="scientific">Trichloromonas acetexigens</name>
    <dbReference type="NCBI Taxonomy" id="38815"/>
    <lineage>
        <taxon>Bacteria</taxon>
        <taxon>Pseudomonadati</taxon>
        <taxon>Thermodesulfobacteriota</taxon>
        <taxon>Desulfuromonadia</taxon>
        <taxon>Desulfuromonadales</taxon>
        <taxon>Trichloromonadaceae</taxon>
        <taxon>Trichloromonas</taxon>
    </lineage>
</organism>
<evidence type="ECO:0000256" key="12">
    <source>
        <dbReference type="ARBA" id="ARBA00033342"/>
    </source>
</evidence>
<dbReference type="HAMAP" id="MF_01810">
    <property type="entry name" value="YidC_type1"/>
    <property type="match status" value="1"/>
</dbReference>
<dbReference type="InterPro" id="IPR001708">
    <property type="entry name" value="YidC/ALB3/OXA1/COX18"/>
</dbReference>
<feature type="domain" description="Membrane insertase YidC/Oxa/ALB C-terminal" evidence="15">
    <location>
        <begin position="352"/>
        <end position="530"/>
    </location>
</feature>
<dbReference type="GO" id="GO:0051205">
    <property type="term" value="P:protein insertion into membrane"/>
    <property type="evidence" value="ECO:0007669"/>
    <property type="project" value="TreeGrafter"/>
</dbReference>
<evidence type="ECO:0000313" key="17">
    <source>
        <dbReference type="EMBL" id="TRO78474.1"/>
    </source>
</evidence>
<keyword evidence="6 13" id="KW-0812">Transmembrane</keyword>
<evidence type="ECO:0000256" key="13">
    <source>
        <dbReference type="HAMAP-Rule" id="MF_01810"/>
    </source>
</evidence>
<comment type="subunit">
    <text evidence="13">Interacts with the Sec translocase complex via SecD. Specifically interacts with transmembrane segments of nascent integral membrane proteins during membrane integration.</text>
</comment>
<dbReference type="OrthoDB" id="9780552at2"/>
<dbReference type="InterPro" id="IPR038221">
    <property type="entry name" value="YidC_periplasmic_sf"/>
</dbReference>
<evidence type="ECO:0000256" key="8">
    <source>
        <dbReference type="ARBA" id="ARBA00022989"/>
    </source>
</evidence>
<dbReference type="GO" id="GO:0015031">
    <property type="term" value="P:protein transport"/>
    <property type="evidence" value="ECO:0007669"/>
    <property type="project" value="UniProtKB-KW"/>
</dbReference>
<evidence type="ECO:0000313" key="18">
    <source>
        <dbReference type="Proteomes" id="UP000317155"/>
    </source>
</evidence>
<evidence type="ECO:0000256" key="5">
    <source>
        <dbReference type="ARBA" id="ARBA00022475"/>
    </source>
</evidence>
<dbReference type="Pfam" id="PF14849">
    <property type="entry name" value="YidC_periplas"/>
    <property type="match status" value="1"/>
</dbReference>
<dbReference type="InterPro" id="IPR028055">
    <property type="entry name" value="YidC/Oxa/ALB_C"/>
</dbReference>
<feature type="transmembrane region" description="Helical" evidence="13">
    <location>
        <begin position="7"/>
        <end position="25"/>
    </location>
</feature>
<keyword evidence="8 13" id="KW-1133">Transmembrane helix</keyword>
<feature type="transmembrane region" description="Helical" evidence="13">
    <location>
        <begin position="344"/>
        <end position="368"/>
    </location>
</feature>
<dbReference type="PRINTS" id="PR01900">
    <property type="entry name" value="YIDCPROTEIN"/>
</dbReference>
<comment type="subcellular location">
    <subcellularLocation>
        <location evidence="1">Cell inner membrane</location>
        <topology evidence="1">Multi-pass membrane protein</topology>
    </subcellularLocation>
    <subcellularLocation>
        <location evidence="13">Cell membrane</location>
        <topology evidence="13">Multi-pass membrane protein</topology>
    </subcellularLocation>
</comment>
<keyword evidence="4 13" id="KW-0813">Transport</keyword>
<dbReference type="PRINTS" id="PR00701">
    <property type="entry name" value="60KDINNERMP"/>
</dbReference>
<dbReference type="Pfam" id="PF02096">
    <property type="entry name" value="60KD_IMP"/>
    <property type="match status" value="1"/>
</dbReference>
<comment type="similarity">
    <text evidence="2 13">Belongs to the OXA1/ALB3/YidC family. Type 1 subfamily.</text>
</comment>
<comment type="function">
    <text evidence="13">Required for the insertion and/or proper folding and/or complex formation of integral membrane proteins into the membrane. Involved in integration of membrane proteins that insert both dependently and independently of the Sec translocase complex, as well as at least some lipoproteins. Aids folding of multispanning membrane proteins.</text>
</comment>
<evidence type="ECO:0000256" key="11">
    <source>
        <dbReference type="ARBA" id="ARBA00033245"/>
    </source>
</evidence>
<evidence type="ECO:0000256" key="9">
    <source>
        <dbReference type="ARBA" id="ARBA00023136"/>
    </source>
</evidence>
<keyword evidence="7 13" id="KW-0653">Protein transport</keyword>
<dbReference type="InterPro" id="IPR047196">
    <property type="entry name" value="YidC_ALB_C"/>
</dbReference>
<reference evidence="17 18" key="1">
    <citation type="submission" date="2019-07" db="EMBL/GenBank/DDBJ databases">
        <title>Insights of Desulfuromonas acetexigens electromicrobiology.</title>
        <authorList>
            <person name="Katuri K."/>
            <person name="Sapireddy V."/>
            <person name="Shaw D.R."/>
            <person name="Saikaly P."/>
        </authorList>
    </citation>
    <scope>NUCLEOTIDE SEQUENCE [LARGE SCALE GENOMIC DNA]</scope>
    <source>
        <strain evidence="17 18">2873</strain>
    </source>
</reference>
<name>A0A550J5H8_9BACT</name>
<proteinExistence type="inferred from homology"/>
<dbReference type="NCBIfam" id="TIGR03592">
    <property type="entry name" value="yidC_oxa1_cterm"/>
    <property type="match status" value="1"/>
</dbReference>
<feature type="region of interest" description="Disordered" evidence="14">
    <location>
        <begin position="30"/>
        <end position="51"/>
    </location>
</feature>
<dbReference type="GO" id="GO:0005886">
    <property type="term" value="C:plasma membrane"/>
    <property type="evidence" value="ECO:0007669"/>
    <property type="project" value="UniProtKB-SubCell"/>
</dbReference>
<dbReference type="PANTHER" id="PTHR12428:SF65">
    <property type="entry name" value="CYTOCHROME C OXIDASE ASSEMBLY PROTEIN COX18, MITOCHONDRIAL"/>
    <property type="match status" value="1"/>
</dbReference>
<dbReference type="NCBIfam" id="TIGR03593">
    <property type="entry name" value="yidC_nterm"/>
    <property type="match status" value="1"/>
</dbReference>
<evidence type="ECO:0000256" key="7">
    <source>
        <dbReference type="ARBA" id="ARBA00022927"/>
    </source>
</evidence>
<dbReference type="AlphaFoldDB" id="A0A550J5H8"/>
<feature type="domain" description="Membrane insertase YidC N-terminal" evidence="16">
    <location>
        <begin position="76"/>
        <end position="340"/>
    </location>
</feature>
<comment type="caution">
    <text evidence="17">The sequence shown here is derived from an EMBL/GenBank/DDBJ whole genome shotgun (WGS) entry which is preliminary data.</text>
</comment>
<keyword evidence="5 13" id="KW-1003">Cell membrane</keyword>
<dbReference type="Proteomes" id="UP000317155">
    <property type="component" value="Unassembled WGS sequence"/>
</dbReference>
<evidence type="ECO:0000259" key="16">
    <source>
        <dbReference type="Pfam" id="PF14849"/>
    </source>
</evidence>
<keyword evidence="9 13" id="KW-0472">Membrane</keyword>
<dbReference type="PANTHER" id="PTHR12428">
    <property type="entry name" value="OXA1"/>
    <property type="match status" value="1"/>
</dbReference>
<evidence type="ECO:0000256" key="14">
    <source>
        <dbReference type="SAM" id="MobiDB-lite"/>
    </source>
</evidence>
<evidence type="ECO:0000256" key="1">
    <source>
        <dbReference type="ARBA" id="ARBA00004429"/>
    </source>
</evidence>
<evidence type="ECO:0000256" key="3">
    <source>
        <dbReference type="ARBA" id="ARBA00015325"/>
    </source>
</evidence>
<dbReference type="GO" id="GO:0032977">
    <property type="term" value="F:membrane insertase activity"/>
    <property type="evidence" value="ECO:0007669"/>
    <property type="project" value="InterPro"/>
</dbReference>
<dbReference type="RefSeq" id="WP_092054944.1">
    <property type="nucleotide sequence ID" value="NZ_FOJJ01000009.1"/>
</dbReference>
<evidence type="ECO:0000256" key="6">
    <source>
        <dbReference type="ARBA" id="ARBA00022692"/>
    </source>
</evidence>
<dbReference type="EMBL" id="VJVV01000017">
    <property type="protein sequence ID" value="TRO78474.1"/>
    <property type="molecule type" value="Genomic_DNA"/>
</dbReference>
<keyword evidence="18" id="KW-1185">Reference proteome</keyword>
<sequence length="534" mass="60598">MENKNTLIALMLMLAVWFGFSFFMTPAPPNTETVQQETSTTEALEPPDSKSLETAFLPPVKSPVVSPGETALAREIVVENDLYRAVFSSRGATLISFVTKDYREKNEPDATQVSLVEGTPTLISSGMEGFGFSEDLLFYLDLSSDTLSLSGDEEGRIRFFHQRADGLRLEKIYSFSGNQYPFQLQVVIINNSSQPLRGRSSLALSTPWSKESKPDSFTFVGPVTFVDDDIKTDDPDDLLKEPLQYADGVKWSAFESKYFIQAVVPLSNSVAKVQVDQVNGNVRNIFESTSGDLSVGQTLSQDFLLYFGPRDLDILNEVNYDLAKAIDFGFFTPIAKPLLYVLKFFYSFFGNYGVSIILLTLIIKLLFWPLTHKSYASMKDMQKLQPEMQKIREKFKNDRERQNRELMELYKTHRVNPLGGCLPMVVQIPVFFALYKVLMDAIELRQAPFALWITDLSLKDPYYVTPLIMGATMFIQQKLTPSTMDPTQAKIFMLMPIIFTFLFLNFPSGLVLYWLVNNLLTILQQYIIHKKPSV</sequence>
<protein>
    <recommendedName>
        <fullName evidence="3 13">Membrane protein insertase YidC</fullName>
    </recommendedName>
    <alternativeName>
        <fullName evidence="12 13">Foldase YidC</fullName>
    </alternativeName>
    <alternativeName>
        <fullName evidence="11 13">Membrane integrase YidC</fullName>
    </alternativeName>
    <alternativeName>
        <fullName evidence="13">Membrane protein YidC</fullName>
    </alternativeName>
</protein>
<evidence type="ECO:0000256" key="10">
    <source>
        <dbReference type="ARBA" id="ARBA00023186"/>
    </source>
</evidence>
<gene>
    <name evidence="13 17" type="primary">yidC</name>
    <name evidence="17" type="ORF">FL622_16005</name>
</gene>
<feature type="transmembrane region" description="Helical" evidence="13">
    <location>
        <begin position="415"/>
        <end position="435"/>
    </location>
</feature>
<accession>A0A550J5H8</accession>
<dbReference type="InterPro" id="IPR028053">
    <property type="entry name" value="Membr_insert_YidC_N"/>
</dbReference>
<evidence type="ECO:0000259" key="15">
    <source>
        <dbReference type="Pfam" id="PF02096"/>
    </source>
</evidence>
<feature type="transmembrane region" description="Helical" evidence="13">
    <location>
        <begin position="491"/>
        <end position="516"/>
    </location>
</feature>
<dbReference type="CDD" id="cd20070">
    <property type="entry name" value="5TM_YidC_Alb3"/>
    <property type="match status" value="1"/>
</dbReference>
<keyword evidence="10 13" id="KW-0143">Chaperone</keyword>
<dbReference type="CDD" id="cd19961">
    <property type="entry name" value="EcYidC-like_peri"/>
    <property type="match status" value="1"/>
</dbReference>
<feature type="compositionally biased region" description="Low complexity" evidence="14">
    <location>
        <begin position="31"/>
        <end position="42"/>
    </location>
</feature>
<evidence type="ECO:0000256" key="2">
    <source>
        <dbReference type="ARBA" id="ARBA00010527"/>
    </source>
</evidence>